<dbReference type="GO" id="GO:0008168">
    <property type="term" value="F:methyltransferase activity"/>
    <property type="evidence" value="ECO:0007669"/>
    <property type="project" value="UniProtKB-KW"/>
</dbReference>
<organism evidence="3 4">
    <name type="scientific">Peptoniphilus asaccharolyticus DSM 20463</name>
    <dbReference type="NCBI Taxonomy" id="573058"/>
    <lineage>
        <taxon>Bacteria</taxon>
        <taxon>Bacillati</taxon>
        <taxon>Bacillota</taxon>
        <taxon>Tissierellia</taxon>
        <taxon>Tissierellales</taxon>
        <taxon>Peptoniphilaceae</taxon>
        <taxon>Peptoniphilus</taxon>
    </lineage>
</organism>
<proteinExistence type="predicted"/>
<evidence type="ECO:0000313" key="3">
    <source>
        <dbReference type="EMBL" id="SMB84387.1"/>
    </source>
</evidence>
<dbReference type="GO" id="GO:0004190">
    <property type="term" value="F:aspartic-type endopeptidase activity"/>
    <property type="evidence" value="ECO:0007669"/>
    <property type="project" value="TreeGrafter"/>
</dbReference>
<protein>
    <submittedName>
        <fullName evidence="3">Leader peptidase (Prepilin peptidase) / N-methyltransferase</fullName>
    </submittedName>
</protein>
<feature type="transmembrane region" description="Helical" evidence="1">
    <location>
        <begin position="181"/>
        <end position="202"/>
    </location>
</feature>
<dbReference type="InterPro" id="IPR050882">
    <property type="entry name" value="Prepilin_peptidase/N-MTase"/>
</dbReference>
<feature type="transmembrane region" description="Helical" evidence="1">
    <location>
        <begin position="6"/>
        <end position="22"/>
    </location>
</feature>
<feature type="domain" description="Prepilin peptidase A24 N-terminal" evidence="2">
    <location>
        <begin position="8"/>
        <end position="90"/>
    </location>
</feature>
<name>A0A1W1UTF8_PEPAS</name>
<dbReference type="GO" id="GO:0006465">
    <property type="term" value="P:signal peptide processing"/>
    <property type="evidence" value="ECO:0007669"/>
    <property type="project" value="TreeGrafter"/>
</dbReference>
<dbReference type="PANTHER" id="PTHR30487:SF0">
    <property type="entry name" value="PREPILIN LEADER PEPTIDASE_N-METHYLTRANSFERASE-RELATED"/>
    <property type="match status" value="1"/>
</dbReference>
<keyword evidence="1" id="KW-0812">Transmembrane</keyword>
<evidence type="ECO:0000313" key="4">
    <source>
        <dbReference type="Proteomes" id="UP000192368"/>
    </source>
</evidence>
<keyword evidence="1" id="KW-1133">Transmembrane helix</keyword>
<dbReference type="EMBL" id="FWWR01000009">
    <property type="protein sequence ID" value="SMB84387.1"/>
    <property type="molecule type" value="Genomic_DNA"/>
</dbReference>
<accession>A0A1W1UTF8</accession>
<dbReference type="GO" id="GO:0032259">
    <property type="term" value="P:methylation"/>
    <property type="evidence" value="ECO:0007669"/>
    <property type="project" value="UniProtKB-KW"/>
</dbReference>
<dbReference type="InterPro" id="IPR010627">
    <property type="entry name" value="Prepilin_pept_A24_N"/>
</dbReference>
<dbReference type="STRING" id="573058.SAMN00017477_0667"/>
<dbReference type="GO" id="GO:0005886">
    <property type="term" value="C:plasma membrane"/>
    <property type="evidence" value="ECO:0007669"/>
    <property type="project" value="TreeGrafter"/>
</dbReference>
<dbReference type="AlphaFoldDB" id="A0A1W1UTF8"/>
<feature type="transmembrane region" description="Helical" evidence="1">
    <location>
        <begin position="145"/>
        <end position="161"/>
    </location>
</feature>
<evidence type="ECO:0000256" key="1">
    <source>
        <dbReference type="SAM" id="Phobius"/>
    </source>
</evidence>
<gene>
    <name evidence="3" type="ORF">SAMN00017477_0667</name>
</gene>
<dbReference type="Proteomes" id="UP000192368">
    <property type="component" value="Unassembled WGS sequence"/>
</dbReference>
<feature type="transmembrane region" description="Helical" evidence="1">
    <location>
        <begin position="97"/>
        <end position="115"/>
    </location>
</feature>
<sequence length="230" mass="26576">MIEVFIFILGAVVGSTLACLNYRRRDIKSFIYGKSKCEKCNANIKPMENIPIISFLFLRGRCSNCNSKIDITNFLYEIATPICFLLAYHKYGLNYKFYISVIQIIFMMSIALNDLRTQEVYYLDIIILLIFSLVNLFVGDSLIRIVNAVLIGSIYFIFYKLDMMGDADFMVGAIGGLYSNSYFKCFVMFRNTFVLALVYIVLMKLIYKKRDEHKMAFCPFIVMGILTVML</sequence>
<keyword evidence="1" id="KW-0472">Membrane</keyword>
<keyword evidence="3" id="KW-0489">Methyltransferase</keyword>
<reference evidence="4" key="1">
    <citation type="submission" date="2017-04" db="EMBL/GenBank/DDBJ databases">
        <authorList>
            <person name="Varghese N."/>
            <person name="Submissions S."/>
        </authorList>
    </citation>
    <scope>NUCLEOTIDE SEQUENCE [LARGE SCALE GENOMIC DNA]</scope>
    <source>
        <strain evidence="4">DSM 20463</strain>
    </source>
</reference>
<dbReference type="RefSeq" id="WP_084230323.1">
    <property type="nucleotide sequence ID" value="NZ_FWWR01000009.1"/>
</dbReference>
<dbReference type="PANTHER" id="PTHR30487">
    <property type="entry name" value="TYPE 4 PREPILIN-LIKE PROTEINS LEADER PEPTIDE-PROCESSING ENZYME"/>
    <property type="match status" value="1"/>
</dbReference>
<keyword evidence="3" id="KW-0808">Transferase</keyword>
<dbReference type="OrthoDB" id="9789291at2"/>
<evidence type="ECO:0000259" key="2">
    <source>
        <dbReference type="Pfam" id="PF06750"/>
    </source>
</evidence>
<dbReference type="Pfam" id="PF06750">
    <property type="entry name" value="A24_N_bact"/>
    <property type="match status" value="1"/>
</dbReference>
<keyword evidence="4" id="KW-1185">Reference proteome</keyword>
<feature type="transmembrane region" description="Helical" evidence="1">
    <location>
        <begin position="121"/>
        <end position="138"/>
    </location>
</feature>